<feature type="transmembrane region" description="Helical" evidence="8">
    <location>
        <begin position="348"/>
        <end position="369"/>
    </location>
</feature>
<feature type="domain" description="Cas1p 10 TM acyl transferase" evidence="9">
    <location>
        <begin position="335"/>
        <end position="800"/>
    </location>
</feature>
<dbReference type="InterPro" id="IPR012419">
    <property type="entry name" value="Cas1_AcylTrans_dom"/>
</dbReference>
<feature type="transmembrane region" description="Helical" evidence="8">
    <location>
        <begin position="491"/>
        <end position="510"/>
    </location>
</feature>
<evidence type="ECO:0000256" key="6">
    <source>
        <dbReference type="ARBA" id="ARBA00023136"/>
    </source>
</evidence>
<dbReference type="GO" id="GO:0016020">
    <property type="term" value="C:membrane"/>
    <property type="evidence" value="ECO:0007669"/>
    <property type="project" value="UniProtKB-SubCell"/>
</dbReference>
<feature type="transmembrane region" description="Helical" evidence="8">
    <location>
        <begin position="547"/>
        <end position="564"/>
    </location>
</feature>
<proteinExistence type="inferred from homology"/>
<sequence>MAYFGLRKLENLKIFADRGCFALLLAVIVSNVYRHYVLDATDPYKCGALLNDGQWLDSSDHGPYHIWQPPGCMFHEYTTPDIAQCMENRMILFVGDATVRHTFWSAVRKIDADWVFEEQARWDIPQGDVDFSQDGVSLKFIWDPWLNSTALHEELERFRARQILGRQIHTASSPQRSGFRNGTTSLIVIGGGMWHARHLQSGSLERFKKSVDAIVSAAYPQGLSTSSRIPPYDGDGSGDQIFFQPIIEPRYERLSPSREGSITPDKINNMNDYLQELSTKGHSVLWAQTKMTRNRPRTYGESGLHVIENVSKRIVDVVLNAHCNSHHARKESILMDRTCCMSYKPPNWIQMIGLVGFFWTLPYAAVAIARSTKLPITPEESASRIPVPLLTLLFCLGYCFLADRIQIFDKVPKQYVTEDFRIILAIVILPCLLTIKGSSTSTIGRRSSSLLANNPSFLSRKQFDEFKGWMQIFILVYGYTRSEDILDFYEVLRVFLAFYLFLFGYGHTMYFLRTDDFSLRRIVAVLLRLNLLTVLLCFAMARPYTSYYFVSLVSFWFPVIFVTLRISRHRNASFRRLLGKVLSSATLITGFVHTPGILEAVCSAIDLLFHANLNAEEWRSALGVDLYIVNIGMLAAIAHIRICAIFNMTESQRSDVHDFIHDCFGGLQVLAIVASVIILPVFWTLTRRSPDREDYDWWMPFVSWLPILSIIVLRNATSFLRSHHCAAFAWIGRRSLAFYVLSQHMWMAGDSEGLLRLFRGGDGSLAHDRWRELVVLTPILVWCACKASDASAAVNAWTLGERVAYRDEGLENGLHKRSTSEIENPSGMKSDDSRLSKDAKRRLLGIAAAVWVAGLTT</sequence>
<dbReference type="PANTHER" id="PTHR13533:SF1">
    <property type="entry name" value="N-ACETYLNEURAMINATE 9-O-ACETYLTRANSFERASE"/>
    <property type="match status" value="1"/>
</dbReference>
<name>A0A6A5ZPK7_9PLEO</name>
<evidence type="ECO:0000256" key="5">
    <source>
        <dbReference type="ARBA" id="ARBA00022989"/>
    </source>
</evidence>
<evidence type="ECO:0000256" key="7">
    <source>
        <dbReference type="ARBA" id="ARBA00023180"/>
    </source>
</evidence>
<organism evidence="10 11">
    <name type="scientific">Lophiotrema nucula</name>
    <dbReference type="NCBI Taxonomy" id="690887"/>
    <lineage>
        <taxon>Eukaryota</taxon>
        <taxon>Fungi</taxon>
        <taxon>Dikarya</taxon>
        <taxon>Ascomycota</taxon>
        <taxon>Pezizomycotina</taxon>
        <taxon>Dothideomycetes</taxon>
        <taxon>Pleosporomycetidae</taxon>
        <taxon>Pleosporales</taxon>
        <taxon>Lophiotremataceae</taxon>
        <taxon>Lophiotrema</taxon>
    </lineage>
</organism>
<evidence type="ECO:0000313" key="11">
    <source>
        <dbReference type="Proteomes" id="UP000799770"/>
    </source>
</evidence>
<evidence type="ECO:0000256" key="4">
    <source>
        <dbReference type="ARBA" id="ARBA00022692"/>
    </source>
</evidence>
<keyword evidence="11" id="KW-1185">Reference proteome</keyword>
<dbReference type="PANTHER" id="PTHR13533">
    <property type="entry name" value="N-ACETYLNEURAMINATE 9-O-ACETYLTRANSFERASE"/>
    <property type="match status" value="1"/>
</dbReference>
<feature type="transmembrane region" description="Helical" evidence="8">
    <location>
        <begin position="659"/>
        <end position="683"/>
    </location>
</feature>
<evidence type="ECO:0000256" key="3">
    <source>
        <dbReference type="ARBA" id="ARBA00022679"/>
    </source>
</evidence>
<comment type="subcellular location">
    <subcellularLocation>
        <location evidence="1">Membrane</location>
        <topology evidence="1">Multi-pass membrane protein</topology>
    </subcellularLocation>
</comment>
<evidence type="ECO:0000256" key="2">
    <source>
        <dbReference type="ARBA" id="ARBA00010666"/>
    </source>
</evidence>
<feature type="transmembrane region" description="Helical" evidence="8">
    <location>
        <begin position="389"/>
        <end position="408"/>
    </location>
</feature>
<evidence type="ECO:0000256" key="8">
    <source>
        <dbReference type="SAM" id="Phobius"/>
    </source>
</evidence>
<feature type="transmembrane region" description="Helical" evidence="8">
    <location>
        <begin position="627"/>
        <end position="647"/>
    </location>
</feature>
<reference evidence="10" key="1">
    <citation type="journal article" date="2020" name="Stud. Mycol.">
        <title>101 Dothideomycetes genomes: a test case for predicting lifestyles and emergence of pathogens.</title>
        <authorList>
            <person name="Haridas S."/>
            <person name="Albert R."/>
            <person name="Binder M."/>
            <person name="Bloem J."/>
            <person name="Labutti K."/>
            <person name="Salamov A."/>
            <person name="Andreopoulos B."/>
            <person name="Baker S."/>
            <person name="Barry K."/>
            <person name="Bills G."/>
            <person name="Bluhm B."/>
            <person name="Cannon C."/>
            <person name="Castanera R."/>
            <person name="Culley D."/>
            <person name="Daum C."/>
            <person name="Ezra D."/>
            <person name="Gonzalez J."/>
            <person name="Henrissat B."/>
            <person name="Kuo A."/>
            <person name="Liang C."/>
            <person name="Lipzen A."/>
            <person name="Lutzoni F."/>
            <person name="Magnuson J."/>
            <person name="Mondo S."/>
            <person name="Nolan M."/>
            <person name="Ohm R."/>
            <person name="Pangilinan J."/>
            <person name="Park H.-J."/>
            <person name="Ramirez L."/>
            <person name="Alfaro M."/>
            <person name="Sun H."/>
            <person name="Tritt A."/>
            <person name="Yoshinaga Y."/>
            <person name="Zwiers L.-H."/>
            <person name="Turgeon B."/>
            <person name="Goodwin S."/>
            <person name="Spatafora J."/>
            <person name="Crous P."/>
            <person name="Grigoriev I."/>
        </authorList>
    </citation>
    <scope>NUCLEOTIDE SEQUENCE</scope>
    <source>
        <strain evidence="10">CBS 627.86</strain>
    </source>
</reference>
<feature type="transmembrane region" description="Helical" evidence="8">
    <location>
        <begin position="420"/>
        <end position="443"/>
    </location>
</feature>
<comment type="similarity">
    <text evidence="2">Belongs to the PC-esterase family. CASD1 subfamily.</text>
</comment>
<keyword evidence="3 10" id="KW-0808">Transferase</keyword>
<feature type="transmembrane region" description="Helical" evidence="8">
    <location>
        <begin position="695"/>
        <end position="713"/>
    </location>
</feature>
<protein>
    <submittedName>
        <fullName evidence="10">10 TM acyl transferase domain found in Cas1p-domain-containing protein</fullName>
    </submittedName>
</protein>
<dbReference type="Pfam" id="PF07779">
    <property type="entry name" value="Cas1_AcylT"/>
    <property type="match status" value="1"/>
</dbReference>
<evidence type="ECO:0000259" key="9">
    <source>
        <dbReference type="Pfam" id="PF07779"/>
    </source>
</evidence>
<dbReference type="Proteomes" id="UP000799770">
    <property type="component" value="Unassembled WGS sequence"/>
</dbReference>
<dbReference type="EMBL" id="ML977314">
    <property type="protein sequence ID" value="KAF2120158.1"/>
    <property type="molecule type" value="Genomic_DNA"/>
</dbReference>
<keyword evidence="4 8" id="KW-0812">Transmembrane</keyword>
<dbReference type="GO" id="GO:0005975">
    <property type="term" value="P:carbohydrate metabolic process"/>
    <property type="evidence" value="ECO:0007669"/>
    <property type="project" value="UniProtKB-ARBA"/>
</dbReference>
<dbReference type="OrthoDB" id="1932925at2759"/>
<feature type="transmembrane region" description="Helical" evidence="8">
    <location>
        <begin position="585"/>
        <end position="607"/>
    </location>
</feature>
<feature type="transmembrane region" description="Helical" evidence="8">
    <location>
        <begin position="522"/>
        <end position="541"/>
    </location>
</feature>
<dbReference type="AlphaFoldDB" id="A0A6A5ZPK7"/>
<gene>
    <name evidence="10" type="ORF">BDV96DRAFT_485451</name>
</gene>
<evidence type="ECO:0000313" key="10">
    <source>
        <dbReference type="EMBL" id="KAF2120158.1"/>
    </source>
</evidence>
<dbReference type="GO" id="GO:0016740">
    <property type="term" value="F:transferase activity"/>
    <property type="evidence" value="ECO:0007669"/>
    <property type="project" value="UniProtKB-KW"/>
</dbReference>
<dbReference type="GO" id="GO:0005794">
    <property type="term" value="C:Golgi apparatus"/>
    <property type="evidence" value="ECO:0007669"/>
    <property type="project" value="UniProtKB-ARBA"/>
</dbReference>
<keyword evidence="7" id="KW-0325">Glycoprotein</keyword>
<keyword evidence="5 8" id="KW-1133">Transmembrane helix</keyword>
<evidence type="ECO:0000256" key="1">
    <source>
        <dbReference type="ARBA" id="ARBA00004141"/>
    </source>
</evidence>
<keyword evidence="6 8" id="KW-0472">Membrane</keyword>
<accession>A0A6A5ZPK7</accession>